<protein>
    <submittedName>
        <fullName evidence="2">Uncharacterized protein</fullName>
    </submittedName>
</protein>
<gene>
    <name evidence="2" type="ORF">HUJ06_009587</name>
</gene>
<proteinExistence type="predicted"/>
<accession>A0A822YII9</accession>
<name>A0A822YII9_NELNU</name>
<keyword evidence="3" id="KW-1185">Reference proteome</keyword>
<dbReference type="EMBL" id="DUZY01000003">
    <property type="protein sequence ID" value="DAD30736.1"/>
    <property type="molecule type" value="Genomic_DNA"/>
</dbReference>
<evidence type="ECO:0000256" key="1">
    <source>
        <dbReference type="SAM" id="Phobius"/>
    </source>
</evidence>
<evidence type="ECO:0000313" key="3">
    <source>
        <dbReference type="Proteomes" id="UP000607653"/>
    </source>
</evidence>
<dbReference type="Proteomes" id="UP000607653">
    <property type="component" value="Unassembled WGS sequence"/>
</dbReference>
<sequence>MVTTEQSKFLSHGFDLAWAESAGSNGFLLWLQHMGDGLKAIIVDLLSLPMPIIAAVSGHAATTGFMLVLSHDYVLMRKDRGSSI</sequence>
<dbReference type="PANTHER" id="PTHR11941">
    <property type="entry name" value="ENOYL-COA HYDRATASE-RELATED"/>
    <property type="match status" value="1"/>
</dbReference>
<keyword evidence="1" id="KW-0812">Transmembrane</keyword>
<feature type="transmembrane region" description="Helical" evidence="1">
    <location>
        <begin position="52"/>
        <end position="75"/>
    </location>
</feature>
<organism evidence="2 3">
    <name type="scientific">Nelumbo nucifera</name>
    <name type="common">Sacred lotus</name>
    <dbReference type="NCBI Taxonomy" id="4432"/>
    <lineage>
        <taxon>Eukaryota</taxon>
        <taxon>Viridiplantae</taxon>
        <taxon>Streptophyta</taxon>
        <taxon>Embryophyta</taxon>
        <taxon>Tracheophyta</taxon>
        <taxon>Spermatophyta</taxon>
        <taxon>Magnoliopsida</taxon>
        <taxon>Proteales</taxon>
        <taxon>Nelumbonaceae</taxon>
        <taxon>Nelumbo</taxon>
    </lineage>
</organism>
<keyword evidence="1" id="KW-0472">Membrane</keyword>
<dbReference type="PANTHER" id="PTHR11941:SF75">
    <property type="entry name" value="ENOYL-COA HYDRATASE_ISOMERASE FAMILY PROTEIN"/>
    <property type="match status" value="1"/>
</dbReference>
<dbReference type="SUPFAM" id="SSF52096">
    <property type="entry name" value="ClpP/crotonase"/>
    <property type="match status" value="1"/>
</dbReference>
<dbReference type="Gene3D" id="3.90.226.10">
    <property type="entry name" value="2-enoyl-CoA Hydratase, Chain A, domain 1"/>
    <property type="match status" value="1"/>
</dbReference>
<dbReference type="InterPro" id="IPR029045">
    <property type="entry name" value="ClpP/crotonase-like_dom_sf"/>
</dbReference>
<reference evidence="2 3" key="1">
    <citation type="journal article" date="2020" name="Mol. Biol. Evol.">
        <title>Distinct Expression and Methylation Patterns for Genes with Different Fates following a Single Whole-Genome Duplication in Flowering Plants.</title>
        <authorList>
            <person name="Shi T."/>
            <person name="Rahmani R.S."/>
            <person name="Gugger P.F."/>
            <person name="Wang M."/>
            <person name="Li H."/>
            <person name="Zhang Y."/>
            <person name="Li Z."/>
            <person name="Wang Q."/>
            <person name="Van de Peer Y."/>
            <person name="Marchal K."/>
            <person name="Chen J."/>
        </authorList>
    </citation>
    <scope>NUCLEOTIDE SEQUENCE [LARGE SCALE GENOMIC DNA]</scope>
    <source>
        <tissue evidence="2">Leaf</tissue>
    </source>
</reference>
<comment type="caution">
    <text evidence="2">The sequence shown here is derived from an EMBL/GenBank/DDBJ whole genome shotgun (WGS) entry which is preliminary data.</text>
</comment>
<keyword evidence="1" id="KW-1133">Transmembrane helix</keyword>
<evidence type="ECO:0000313" key="2">
    <source>
        <dbReference type="EMBL" id="DAD30736.1"/>
    </source>
</evidence>
<dbReference type="AlphaFoldDB" id="A0A822YII9"/>